<feature type="transmembrane region" description="Helical" evidence="1">
    <location>
        <begin position="76"/>
        <end position="100"/>
    </location>
</feature>
<keyword evidence="1" id="KW-0812">Transmembrane</keyword>
<evidence type="ECO:0008006" key="4">
    <source>
        <dbReference type="Google" id="ProtNLM"/>
    </source>
</evidence>
<dbReference type="EMBL" id="JALJOU010000038">
    <property type="protein sequence ID" value="KAK9832856.1"/>
    <property type="molecule type" value="Genomic_DNA"/>
</dbReference>
<protein>
    <recommendedName>
        <fullName evidence="4">ATP-dependent Zn protease</fullName>
    </recommendedName>
</protein>
<comment type="caution">
    <text evidence="2">The sequence shown here is derived from an EMBL/GenBank/DDBJ whole genome shotgun (WGS) entry which is preliminary data.</text>
</comment>
<proteinExistence type="predicted"/>
<dbReference type="PANTHER" id="PTHR33471:SF7">
    <property type="entry name" value="ATP-DEPENDENT ZINC METALLOPROTEASE-RELATED"/>
    <property type="match status" value="1"/>
</dbReference>
<feature type="transmembrane region" description="Helical" evidence="1">
    <location>
        <begin position="51"/>
        <end position="70"/>
    </location>
</feature>
<evidence type="ECO:0000313" key="2">
    <source>
        <dbReference type="EMBL" id="KAK9832856.1"/>
    </source>
</evidence>
<dbReference type="GO" id="GO:0006508">
    <property type="term" value="P:proteolysis"/>
    <property type="evidence" value="ECO:0007669"/>
    <property type="project" value="InterPro"/>
</dbReference>
<dbReference type="GO" id="GO:0004222">
    <property type="term" value="F:metalloendopeptidase activity"/>
    <property type="evidence" value="ECO:0007669"/>
    <property type="project" value="InterPro"/>
</dbReference>
<keyword evidence="1" id="KW-1133">Transmembrane helix</keyword>
<sequence length="261" mass="28026">MVALKQEGSLRLWGSASDSIQARPLQLWELKRVGIKEPASIGVSSIRDDRAFLVTVVAVTSVLAVAAQFLPGDWGFFVPYLTGGISIAVLAVGSTAPGLLEFAIGKFSALNPDYRERVLRHEAAHFLLGYLMGVPVGSYSLDLGRAHTDFIETKLQRRLIEGTLEDAEVNSLAVVAMGGAAAEAMQYPEVTGQNADMADLQRLMMRGKTKLSASQQQNLTRVAVYEAARLLRDNEAAYVALQGAMQSGSSVLDCIRAIEGA</sequence>
<keyword evidence="3" id="KW-1185">Reference proteome</keyword>
<dbReference type="InterPro" id="IPR037219">
    <property type="entry name" value="Peptidase_M41-like"/>
</dbReference>
<dbReference type="Proteomes" id="UP001445335">
    <property type="component" value="Unassembled WGS sequence"/>
</dbReference>
<keyword evidence="1" id="KW-0472">Membrane</keyword>
<organism evidence="2 3">
    <name type="scientific">Elliptochloris bilobata</name>
    <dbReference type="NCBI Taxonomy" id="381761"/>
    <lineage>
        <taxon>Eukaryota</taxon>
        <taxon>Viridiplantae</taxon>
        <taxon>Chlorophyta</taxon>
        <taxon>core chlorophytes</taxon>
        <taxon>Trebouxiophyceae</taxon>
        <taxon>Trebouxiophyceae incertae sedis</taxon>
        <taxon>Elliptochloris clade</taxon>
        <taxon>Elliptochloris</taxon>
    </lineage>
</organism>
<gene>
    <name evidence="2" type="ORF">WJX81_008057</name>
</gene>
<dbReference type="SUPFAM" id="SSF140990">
    <property type="entry name" value="FtsH protease domain-like"/>
    <property type="match status" value="1"/>
</dbReference>
<dbReference type="AlphaFoldDB" id="A0AAW1RHS8"/>
<reference evidence="2 3" key="1">
    <citation type="journal article" date="2024" name="Nat. Commun.">
        <title>Phylogenomics reveals the evolutionary origins of lichenization in chlorophyte algae.</title>
        <authorList>
            <person name="Puginier C."/>
            <person name="Libourel C."/>
            <person name="Otte J."/>
            <person name="Skaloud P."/>
            <person name="Haon M."/>
            <person name="Grisel S."/>
            <person name="Petersen M."/>
            <person name="Berrin J.G."/>
            <person name="Delaux P.M."/>
            <person name="Dal Grande F."/>
            <person name="Keller J."/>
        </authorList>
    </citation>
    <scope>NUCLEOTIDE SEQUENCE [LARGE SCALE GENOMIC DNA]</scope>
    <source>
        <strain evidence="2 3">SAG 245.80</strain>
    </source>
</reference>
<accession>A0AAW1RHS8</accession>
<name>A0AAW1RHS8_9CHLO</name>
<dbReference type="GO" id="GO:0005524">
    <property type="term" value="F:ATP binding"/>
    <property type="evidence" value="ECO:0007669"/>
    <property type="project" value="InterPro"/>
</dbReference>
<evidence type="ECO:0000313" key="3">
    <source>
        <dbReference type="Proteomes" id="UP001445335"/>
    </source>
</evidence>
<evidence type="ECO:0000256" key="1">
    <source>
        <dbReference type="SAM" id="Phobius"/>
    </source>
</evidence>
<dbReference type="GO" id="GO:0004176">
    <property type="term" value="F:ATP-dependent peptidase activity"/>
    <property type="evidence" value="ECO:0007669"/>
    <property type="project" value="InterPro"/>
</dbReference>
<dbReference type="PANTHER" id="PTHR33471">
    <property type="entry name" value="ATP-DEPENDENT ZINC METALLOPROTEASE-RELATED"/>
    <property type="match status" value="1"/>
</dbReference>
<dbReference type="Gene3D" id="1.20.58.760">
    <property type="entry name" value="Peptidase M41"/>
    <property type="match status" value="1"/>
</dbReference>